<accession>A0A8C3K997</accession>
<feature type="region of interest" description="Disordered" evidence="10">
    <location>
        <begin position="487"/>
        <end position="560"/>
    </location>
</feature>
<name>A0A8C3K997_9CHAR</name>
<dbReference type="GO" id="GO:0036064">
    <property type="term" value="C:ciliary basal body"/>
    <property type="evidence" value="ECO:0007669"/>
    <property type="project" value="TreeGrafter"/>
</dbReference>
<dbReference type="PANTHER" id="PTHR46507">
    <property type="entry name" value="AFADIN- AND ALPHA-ACTININ-BINDING PROTEIN"/>
    <property type="match status" value="1"/>
</dbReference>
<feature type="coiled-coil region" evidence="9">
    <location>
        <begin position="255"/>
        <end position="282"/>
    </location>
</feature>
<dbReference type="Pfam" id="PF11559">
    <property type="entry name" value="ADIP"/>
    <property type="match status" value="1"/>
</dbReference>
<dbReference type="Ensembl" id="ENSCPGT00000019215.1">
    <property type="protein sequence ID" value="ENSCPGP00000017566.1"/>
    <property type="gene ID" value="ENSCPGG00000012316.1"/>
</dbReference>
<dbReference type="GO" id="GO:0005912">
    <property type="term" value="C:adherens junction"/>
    <property type="evidence" value="ECO:0007669"/>
    <property type="project" value="UniProtKB-SubCell"/>
</dbReference>
<evidence type="ECO:0000256" key="10">
    <source>
        <dbReference type="SAM" id="MobiDB-lite"/>
    </source>
</evidence>
<feature type="compositionally biased region" description="Polar residues" evidence="10">
    <location>
        <begin position="523"/>
        <end position="538"/>
    </location>
</feature>
<dbReference type="GO" id="GO:0007155">
    <property type="term" value="P:cell adhesion"/>
    <property type="evidence" value="ECO:0007669"/>
    <property type="project" value="UniProtKB-KW"/>
</dbReference>
<evidence type="ECO:0000256" key="7">
    <source>
        <dbReference type="ARBA" id="ARBA00023054"/>
    </source>
</evidence>
<evidence type="ECO:0000256" key="2">
    <source>
        <dbReference type="ARBA" id="ARBA00004607"/>
    </source>
</evidence>
<dbReference type="InterPro" id="IPR021622">
    <property type="entry name" value="Afadin/alpha-actinin-bd"/>
</dbReference>
<dbReference type="InterPro" id="IPR052300">
    <property type="entry name" value="Adhesion_Centrosome_assoc"/>
</dbReference>
<evidence type="ECO:0000313" key="11">
    <source>
        <dbReference type="Ensembl" id="ENSCPGP00000017566.1"/>
    </source>
</evidence>
<comment type="subcellular location">
    <subcellularLocation>
        <location evidence="1">Cell junction</location>
        <location evidence="1">Adherens junction</location>
    </subcellularLocation>
    <subcellularLocation>
        <location evidence="2">Cytoplasm</location>
        <location evidence="2">Cytoskeleton</location>
        <location evidence="2">Microtubule organizing center</location>
        <location evidence="2">Centrosome</location>
        <location evidence="2">Centriolar satellite</location>
    </subcellularLocation>
</comment>
<keyword evidence="12" id="KW-1185">Reference proteome</keyword>
<feature type="coiled-coil region" evidence="9">
    <location>
        <begin position="126"/>
        <end position="213"/>
    </location>
</feature>
<evidence type="ECO:0000256" key="1">
    <source>
        <dbReference type="ARBA" id="ARBA00004536"/>
    </source>
</evidence>
<reference evidence="11" key="1">
    <citation type="submission" date="2025-08" db="UniProtKB">
        <authorList>
            <consortium name="Ensembl"/>
        </authorList>
    </citation>
    <scope>IDENTIFICATION</scope>
</reference>
<evidence type="ECO:0000256" key="8">
    <source>
        <dbReference type="ARBA" id="ARBA00023212"/>
    </source>
</evidence>
<keyword evidence="7 9" id="KW-0175">Coiled coil</keyword>
<evidence type="ECO:0000256" key="4">
    <source>
        <dbReference type="ARBA" id="ARBA00022490"/>
    </source>
</evidence>
<protein>
    <submittedName>
        <fullName evidence="11">SSX family member 2 interacting protein</fullName>
    </submittedName>
</protein>
<evidence type="ECO:0000256" key="3">
    <source>
        <dbReference type="ARBA" id="ARBA00009291"/>
    </source>
</evidence>
<sequence length="560" mass="65745">MGDWKTITVPVLSSDSKNIFEYTSEKKISAPSMNSQVLRLPLPSSKNMHSFFSAFCTEENIEQSISYLDRELTTLGFPSIYMESKEKELNLISIINCMNELLVWQHKNLRAQEEVEMQHLKLSSDMDHLQNCYAKLKEQLELSKREIVGLQERDRQLQSKNRNLHQLLKNEKDEVQKLQNIISSRATQYNHDMKRKEREYNKLKERLHQLVMNKKDKKIAMEVLNYVGRADGKRGAWRTDKTEARNEEEMYKVLLSDYEQRQKQLLVENAELKKVLQQMKKEIISLLPPQKQKPKERSEDGPVLSDLEEDIGELNKENMWELSCETVREQLTNSIRKQWRMLKNHVEKLDNQVSRVHSGALNEKDVISREDHELQTEKLELEIQQCKEMIKTQQQLLQQQLMSPCDDDTTLLLQDCYLLEERERLQEEWTLFREQKKNFEKERRSFTEAAIRLGLERKAFEEDRGAWLKQQFLSMSTDYKHSENVTTPSAFLGSSDQDNRLVKSTSQQRKPHCMLSGPVSAEPCQTPQYIIRNSSSAASKKPAGDSKPNQWVESDKEETQ</sequence>
<keyword evidence="5" id="KW-0130">Cell adhesion</keyword>
<evidence type="ECO:0000256" key="6">
    <source>
        <dbReference type="ARBA" id="ARBA00022949"/>
    </source>
</evidence>
<evidence type="ECO:0000256" key="9">
    <source>
        <dbReference type="SAM" id="Coils"/>
    </source>
</evidence>
<dbReference type="GO" id="GO:0034451">
    <property type="term" value="C:centriolar satellite"/>
    <property type="evidence" value="ECO:0007669"/>
    <property type="project" value="UniProtKB-SubCell"/>
</dbReference>
<keyword evidence="8" id="KW-0206">Cytoskeleton</keyword>
<feature type="compositionally biased region" description="Polar residues" evidence="10">
    <location>
        <begin position="487"/>
        <end position="508"/>
    </location>
</feature>
<organism evidence="11 12">
    <name type="scientific">Calidris pygmaea</name>
    <name type="common">Spoon-billed sandpiper</name>
    <dbReference type="NCBI Taxonomy" id="425635"/>
    <lineage>
        <taxon>Eukaryota</taxon>
        <taxon>Metazoa</taxon>
        <taxon>Chordata</taxon>
        <taxon>Craniata</taxon>
        <taxon>Vertebrata</taxon>
        <taxon>Euteleostomi</taxon>
        <taxon>Archelosauria</taxon>
        <taxon>Archosauria</taxon>
        <taxon>Dinosauria</taxon>
        <taxon>Saurischia</taxon>
        <taxon>Theropoda</taxon>
        <taxon>Coelurosauria</taxon>
        <taxon>Aves</taxon>
        <taxon>Neognathae</taxon>
        <taxon>Neoaves</taxon>
        <taxon>Charadriiformes</taxon>
        <taxon>Scolopacidae</taxon>
        <taxon>Calidris</taxon>
    </lineage>
</organism>
<keyword evidence="4" id="KW-0963">Cytoplasm</keyword>
<dbReference type="Proteomes" id="UP000694419">
    <property type="component" value="Unplaced"/>
</dbReference>
<dbReference type="PANTHER" id="PTHR46507:SF1">
    <property type="entry name" value="AFADIN- AND ALPHA-ACTININ-BINDING PROTEIN"/>
    <property type="match status" value="1"/>
</dbReference>
<proteinExistence type="inferred from homology"/>
<feature type="coiled-coil region" evidence="9">
    <location>
        <begin position="369"/>
        <end position="396"/>
    </location>
</feature>
<comment type="similarity">
    <text evidence="3">Belongs to the ADIP family.</text>
</comment>
<dbReference type="AlphaFoldDB" id="A0A8C3K997"/>
<keyword evidence="6" id="KW-0965">Cell junction</keyword>
<evidence type="ECO:0000256" key="5">
    <source>
        <dbReference type="ARBA" id="ARBA00022889"/>
    </source>
</evidence>
<dbReference type="GO" id="GO:0035735">
    <property type="term" value="P:intraciliary transport involved in cilium assembly"/>
    <property type="evidence" value="ECO:0007669"/>
    <property type="project" value="TreeGrafter"/>
</dbReference>
<reference evidence="11" key="2">
    <citation type="submission" date="2025-09" db="UniProtKB">
        <authorList>
            <consortium name="Ensembl"/>
        </authorList>
    </citation>
    <scope>IDENTIFICATION</scope>
</reference>
<evidence type="ECO:0000313" key="12">
    <source>
        <dbReference type="Proteomes" id="UP000694419"/>
    </source>
</evidence>